<dbReference type="VEuPathDB" id="ToxoDB:EPH_0065820"/>
<organism evidence="1 2">
    <name type="scientific">Eimeria praecox</name>
    <dbReference type="NCBI Taxonomy" id="51316"/>
    <lineage>
        <taxon>Eukaryota</taxon>
        <taxon>Sar</taxon>
        <taxon>Alveolata</taxon>
        <taxon>Apicomplexa</taxon>
        <taxon>Conoidasida</taxon>
        <taxon>Coccidia</taxon>
        <taxon>Eucoccidiorida</taxon>
        <taxon>Eimeriorina</taxon>
        <taxon>Eimeriidae</taxon>
        <taxon>Eimeria</taxon>
    </lineage>
</organism>
<dbReference type="EMBL" id="HG694383">
    <property type="protein sequence ID" value="CDI85829.1"/>
    <property type="molecule type" value="Genomic_DNA"/>
</dbReference>
<dbReference type="GO" id="GO:0005840">
    <property type="term" value="C:ribosome"/>
    <property type="evidence" value="ECO:0007669"/>
    <property type="project" value="UniProtKB-KW"/>
</dbReference>
<gene>
    <name evidence="1" type="ORF">EPH_0065820</name>
</gene>
<dbReference type="AlphaFoldDB" id="U6H523"/>
<proteinExistence type="predicted"/>
<keyword evidence="2" id="KW-1185">Reference proteome</keyword>
<dbReference type="OrthoDB" id="275876at2759"/>
<protein>
    <submittedName>
        <fullName evidence="1">50S ribosomal protein L4, putative</fullName>
    </submittedName>
</protein>
<evidence type="ECO:0000313" key="1">
    <source>
        <dbReference type="EMBL" id="CDI85829.1"/>
    </source>
</evidence>
<accession>U6H523</accession>
<keyword evidence="1" id="KW-0687">Ribonucleoprotein</keyword>
<reference evidence="1" key="2">
    <citation type="submission" date="2013-10" db="EMBL/GenBank/DDBJ databases">
        <authorList>
            <person name="Aslett M."/>
        </authorList>
    </citation>
    <scope>NUCLEOTIDE SEQUENCE [LARGE SCALE GENOMIC DNA]</scope>
    <source>
        <strain evidence="1">Houghton</strain>
    </source>
</reference>
<sequence length="118" mass="13670">MAVITLKALQQLLYLLQQQQQQRGPRYSTPDSLPAPPPSAVPGWADEWLLIKKREREAKFDRKRIRELAAKWVWSSEPKGLLDEEPLEEDTEDTEQLAAALEARDREEEWLMSDASKL</sequence>
<name>U6H523_9EIME</name>
<evidence type="ECO:0000313" key="2">
    <source>
        <dbReference type="Proteomes" id="UP000018201"/>
    </source>
</evidence>
<keyword evidence="1" id="KW-0689">Ribosomal protein</keyword>
<reference evidence="1" key="1">
    <citation type="submission" date="2013-10" db="EMBL/GenBank/DDBJ databases">
        <title>Genomic analysis of the causative agents of coccidiosis in chickens.</title>
        <authorList>
            <person name="Reid A.J."/>
            <person name="Blake D."/>
            <person name="Billington K."/>
            <person name="Browne H."/>
            <person name="Dunn M."/>
            <person name="Hung S."/>
            <person name="Kawahara F."/>
            <person name="Miranda-Saavedra D."/>
            <person name="Mourier T."/>
            <person name="Nagra H."/>
            <person name="Otto T.D."/>
            <person name="Rawlings N."/>
            <person name="Sanchez A."/>
            <person name="Sanders M."/>
            <person name="Subramaniam C."/>
            <person name="Tay Y."/>
            <person name="Dear P."/>
            <person name="Doerig C."/>
            <person name="Gruber A."/>
            <person name="Parkinson J."/>
            <person name="Shirley M."/>
            <person name="Wan K.L."/>
            <person name="Berriman M."/>
            <person name="Tomley F."/>
            <person name="Pain A."/>
        </authorList>
    </citation>
    <scope>NUCLEOTIDE SEQUENCE [LARGE SCALE GENOMIC DNA]</scope>
    <source>
        <strain evidence="1">Houghton</strain>
    </source>
</reference>
<dbReference type="Proteomes" id="UP000018201">
    <property type="component" value="Unassembled WGS sequence"/>
</dbReference>